<protein>
    <recommendedName>
        <fullName evidence="3">Phage portal protein, SPP1 Gp6</fullName>
    </recommendedName>
</protein>
<dbReference type="PATRIC" id="fig|411473.3.peg.281"/>
<name>U2KYB9_9FIRM</name>
<dbReference type="Pfam" id="PF07230">
    <property type="entry name" value="Portal_T4"/>
    <property type="match status" value="1"/>
</dbReference>
<dbReference type="EMBL" id="AWVF01000031">
    <property type="protein sequence ID" value="ERJ97292.1"/>
    <property type="molecule type" value="Genomic_DNA"/>
</dbReference>
<gene>
    <name evidence="1" type="ORF">RUMCAL_00364</name>
</gene>
<reference evidence="1 2" key="1">
    <citation type="submission" date="2013-07" db="EMBL/GenBank/DDBJ databases">
        <authorList>
            <person name="Weinstock G."/>
            <person name="Sodergren E."/>
            <person name="Wylie T."/>
            <person name="Fulton L."/>
            <person name="Fulton R."/>
            <person name="Fronick C."/>
            <person name="O'Laughlin M."/>
            <person name="Godfrey J."/>
            <person name="Miner T."/>
            <person name="Herter B."/>
            <person name="Appelbaum E."/>
            <person name="Cordes M."/>
            <person name="Lek S."/>
            <person name="Wollam A."/>
            <person name="Pepin K.H."/>
            <person name="Palsikar V.B."/>
            <person name="Mitreva M."/>
            <person name="Wilson R.K."/>
        </authorList>
    </citation>
    <scope>NUCLEOTIDE SEQUENCE [LARGE SCALE GENOMIC DNA]</scope>
    <source>
        <strain evidence="1 2">ATCC 27760</strain>
    </source>
</reference>
<evidence type="ECO:0000313" key="2">
    <source>
        <dbReference type="Proteomes" id="UP000016662"/>
    </source>
</evidence>
<comment type="caution">
    <text evidence="1">The sequence shown here is derived from an EMBL/GenBank/DDBJ whole genome shotgun (WGS) entry which is preliminary data.</text>
</comment>
<dbReference type="InterPro" id="IPR010823">
    <property type="entry name" value="Portal_Gp20"/>
</dbReference>
<evidence type="ECO:0008006" key="3">
    <source>
        <dbReference type="Google" id="ProtNLM"/>
    </source>
</evidence>
<proteinExistence type="predicted"/>
<organism evidence="1 2">
    <name type="scientific">Ruminococcus callidus ATCC 27760</name>
    <dbReference type="NCBI Taxonomy" id="411473"/>
    <lineage>
        <taxon>Bacteria</taxon>
        <taxon>Bacillati</taxon>
        <taxon>Bacillota</taxon>
        <taxon>Clostridia</taxon>
        <taxon>Eubacteriales</taxon>
        <taxon>Oscillospiraceae</taxon>
        <taxon>Ruminococcus</taxon>
    </lineage>
</organism>
<dbReference type="STRING" id="411473.RUMCAL_00364"/>
<sequence>MRGLARDSQIATALSYYATDATTTNTSGQILWATSDNKQLADIINGLFKKWNINSYARDHILELATIGNLYIPTTDMYKESTYSTKQIGIALDNNTIPNRDFDIIPSYKIPPEDVLHLWYQGQPCGYMYAPDDDFSGHIRYPESSILHFSLGGILGDYTIDTKQADGSVKTWDIMFAEPLMSNAISPTQTLNLLEDATLLSSLSRVVRFVNVDCGDSNDEEAVTAYLQQIKDAIEQNLSINTSTGDVQSFVNPQSPNNLIYLPKRKGQDIVSITDLNMADFTEADNNLLEYYQNKKLSVLGVPKEAMNFSSNEGLGGAGSVMSQRSALYANILTRIETAYKAGWTSALNTYFKLNNMSAYADNFELHMNPIITTQSTIQFDRRDSALSQADTFVNVLKNLGVTKSDAYREGLSEILTEGFPQMGSDANSWRLNLEEGDDTSEL</sequence>
<evidence type="ECO:0000313" key="1">
    <source>
        <dbReference type="EMBL" id="ERJ97292.1"/>
    </source>
</evidence>
<dbReference type="Proteomes" id="UP000016662">
    <property type="component" value="Unassembled WGS sequence"/>
</dbReference>
<keyword evidence="2" id="KW-1185">Reference proteome</keyword>
<accession>U2KYB9</accession>
<dbReference type="AlphaFoldDB" id="U2KYB9"/>
<dbReference type="HOGENOM" id="CLU_618041_0_0_9"/>